<proteinExistence type="predicted"/>
<accession>A0A0R1RII3</accession>
<evidence type="ECO:0000313" key="2">
    <source>
        <dbReference type="Proteomes" id="UP000051999"/>
    </source>
</evidence>
<dbReference type="InterPro" id="IPR005564">
    <property type="entry name" value="Major_capsid_GpE"/>
</dbReference>
<dbReference type="Proteomes" id="UP000051999">
    <property type="component" value="Unassembled WGS sequence"/>
</dbReference>
<dbReference type="Pfam" id="PF03864">
    <property type="entry name" value="Phage_cap_E"/>
    <property type="match status" value="1"/>
</dbReference>
<dbReference type="eggNOG" id="ENOG502ZCHY">
    <property type="taxonomic scope" value="Bacteria"/>
</dbReference>
<evidence type="ECO:0000313" key="1">
    <source>
        <dbReference type="EMBL" id="KRL56671.1"/>
    </source>
</evidence>
<dbReference type="EMBL" id="AZFF01000003">
    <property type="protein sequence ID" value="KRL56671.1"/>
    <property type="molecule type" value="Genomic_DNA"/>
</dbReference>
<reference evidence="1 2" key="1">
    <citation type="journal article" date="2015" name="Genome Announc.">
        <title>Expanding the biotechnology potential of lactobacilli through comparative genomics of 213 strains and associated genera.</title>
        <authorList>
            <person name="Sun Z."/>
            <person name="Harris H.M."/>
            <person name="McCann A."/>
            <person name="Guo C."/>
            <person name="Argimon S."/>
            <person name="Zhang W."/>
            <person name="Yang X."/>
            <person name="Jeffery I.B."/>
            <person name="Cooney J.C."/>
            <person name="Kagawa T.F."/>
            <person name="Liu W."/>
            <person name="Song Y."/>
            <person name="Salvetti E."/>
            <person name="Wrobel A."/>
            <person name="Rasinkangas P."/>
            <person name="Parkhill J."/>
            <person name="Rea M.C."/>
            <person name="O'Sullivan O."/>
            <person name="Ritari J."/>
            <person name="Douillard F.P."/>
            <person name="Paul Ross R."/>
            <person name="Yang R."/>
            <person name="Briner A.E."/>
            <person name="Felis G.E."/>
            <person name="de Vos W.M."/>
            <person name="Barrangou R."/>
            <person name="Klaenhammer T.R."/>
            <person name="Caufield P.W."/>
            <person name="Cui Y."/>
            <person name="Zhang H."/>
            <person name="O'Toole P.W."/>
        </authorList>
    </citation>
    <scope>NUCLEOTIDE SEQUENCE [LARGE SCALE GENOMIC DNA]</scope>
    <source>
        <strain evidence="1 2">DSM 15814</strain>
    </source>
</reference>
<name>A0A0R1RII3_9LACO</name>
<dbReference type="PATRIC" id="fig|1114972.6.peg.1805"/>
<dbReference type="AlphaFoldDB" id="A0A0R1RII3"/>
<gene>
    <name evidence="1" type="ORF">FD35_GL001770</name>
</gene>
<keyword evidence="2" id="KW-1185">Reference proteome</keyword>
<dbReference type="OrthoDB" id="47969at2"/>
<dbReference type="InterPro" id="IPR053738">
    <property type="entry name" value="Lambda_capsid_assembly"/>
</dbReference>
<protein>
    <submittedName>
        <fullName evidence="1">Uncharacterized protein</fullName>
    </submittedName>
</protein>
<dbReference type="RefSeq" id="WP_017262318.1">
    <property type="nucleotide sequence ID" value="NZ_AUAW01000005.1"/>
</dbReference>
<dbReference type="STRING" id="1114972.FD35_GL001770"/>
<comment type="caution">
    <text evidence="1">The sequence shown here is derived from an EMBL/GenBank/DDBJ whole genome shotgun (WGS) entry which is preliminary data.</text>
</comment>
<dbReference type="Gene3D" id="3.90.1690.10">
    <property type="entry name" value="phage-related protein like domain"/>
    <property type="match status" value="1"/>
</dbReference>
<organism evidence="1 2">
    <name type="scientific">Furfurilactobacillus rossiae DSM 15814</name>
    <dbReference type="NCBI Taxonomy" id="1114972"/>
    <lineage>
        <taxon>Bacteria</taxon>
        <taxon>Bacillati</taxon>
        <taxon>Bacillota</taxon>
        <taxon>Bacilli</taxon>
        <taxon>Lactobacillales</taxon>
        <taxon>Lactobacillaceae</taxon>
        <taxon>Furfurilactobacillus</taxon>
    </lineage>
</organism>
<sequence length="367" mass="39594">MNIFDLVNATNIAAYWETIAQEQQPFLGETLFPNVRQVGMEMDWLKGASGAPVALAPSAFDSNVVPRGRKGLTKLTQDLAFFKESKYVDEKLRQQLLMLGNSADQTLRDTIIAHIFDDDVELIQGAALRREMIRMEALTTGFAHVSGNGVDMTIDYDMPKENIGASKVAWGDAKGNPFDDFTRITDQIANKTGATISRVLMNRTTWNTLASNDAIKSTLLANAASKTNVVLPKSAIMSYISDEYGLDFAIYDKGYVGTDGKFTKFIPDGKAIFMPAVDLGETHFGTTPEEADLLASSAAQVRIVDTGVAVTTMTKTDPVNVETKVSMMSLPSFEQADSVFILDTTAGATPATSTTGSTSTTTSGSSK</sequence>